<dbReference type="Proteomes" id="UP001216139">
    <property type="component" value="Chromosome"/>
</dbReference>
<feature type="region of interest" description="Disordered" evidence="1">
    <location>
        <begin position="26"/>
        <end position="48"/>
    </location>
</feature>
<accession>A0ABY7T164</accession>
<dbReference type="EMBL" id="CP117167">
    <property type="protein sequence ID" value="WCT10003.1"/>
    <property type="molecule type" value="Genomic_DNA"/>
</dbReference>
<organism evidence="2 3">
    <name type="scientific">Mucilaginibacter jinjuensis</name>
    <dbReference type="NCBI Taxonomy" id="1176721"/>
    <lineage>
        <taxon>Bacteria</taxon>
        <taxon>Pseudomonadati</taxon>
        <taxon>Bacteroidota</taxon>
        <taxon>Sphingobacteriia</taxon>
        <taxon>Sphingobacteriales</taxon>
        <taxon>Sphingobacteriaceae</taxon>
        <taxon>Mucilaginibacter</taxon>
    </lineage>
</organism>
<evidence type="ECO:0000313" key="3">
    <source>
        <dbReference type="Proteomes" id="UP001216139"/>
    </source>
</evidence>
<evidence type="ECO:0000313" key="2">
    <source>
        <dbReference type="EMBL" id="WCT10003.1"/>
    </source>
</evidence>
<protein>
    <submittedName>
        <fullName evidence="2">Uncharacterized protein</fullName>
    </submittedName>
</protein>
<keyword evidence="3" id="KW-1185">Reference proteome</keyword>
<dbReference type="RefSeq" id="WP_273628099.1">
    <property type="nucleotide sequence ID" value="NZ_CP117167.1"/>
</dbReference>
<name>A0ABY7T164_9SPHI</name>
<reference evidence="2 3" key="1">
    <citation type="submission" date="2023-02" db="EMBL/GenBank/DDBJ databases">
        <title>Genome sequence of Mucilaginibacter jinjuensis strain KACC 16571.</title>
        <authorList>
            <person name="Kim S."/>
            <person name="Heo J."/>
            <person name="Kwon S.-W."/>
        </authorList>
    </citation>
    <scope>NUCLEOTIDE SEQUENCE [LARGE SCALE GENOMIC DNA]</scope>
    <source>
        <strain evidence="2 3">KACC 16571</strain>
    </source>
</reference>
<gene>
    <name evidence="2" type="ORF">PQO05_14820</name>
</gene>
<sequence length="84" mass="10029">MKPKYLFYIVMIVVLHYEVGRLVGNEEPRDIDDSSYEKGARLDDTSNSNDIEFNYQGKEVKLRGVHQLRVINAHHYKQRRFKIF</sequence>
<evidence type="ECO:0000256" key="1">
    <source>
        <dbReference type="SAM" id="MobiDB-lite"/>
    </source>
</evidence>
<proteinExistence type="predicted"/>
<feature type="compositionally biased region" description="Basic and acidic residues" evidence="1">
    <location>
        <begin position="26"/>
        <end position="44"/>
    </location>
</feature>